<gene>
    <name evidence="2" type="ORF">POF50_031525</name>
</gene>
<reference evidence="2" key="1">
    <citation type="submission" date="2023-05" db="EMBL/GenBank/DDBJ databases">
        <title>Streptantibioticus silvisoli sp. nov., acidotolerant actinomycetes 1 from pine litter.</title>
        <authorList>
            <person name="Swiecimska M."/>
            <person name="Golinska P."/>
            <person name="Sangal V."/>
            <person name="Wachnowicz B."/>
            <person name="Goodfellow M."/>
        </authorList>
    </citation>
    <scope>NUCLEOTIDE SEQUENCE</scope>
    <source>
        <strain evidence="2">SL13</strain>
    </source>
</reference>
<name>A0AA90HBL2_9ACTN</name>
<dbReference type="InterPro" id="IPR036278">
    <property type="entry name" value="Sialidase_sf"/>
</dbReference>
<feature type="domain" description="DUF4185" evidence="1">
    <location>
        <begin position="81"/>
        <end position="379"/>
    </location>
</feature>
<sequence>MPEPSLSRTAAQLGLTSRRAVLRAGAAGAATVVAGALTGPAYAADRAGTVRAAGTAGTDLGPAHPDLITGTRVRDLTGPAQTGQFAAPWTDLGIPALCPDGTMLFVCGDTFDGAGVGDTDWRAPVGLRSSSADLGSLVIDGSVGGSHAEGLVPEGHVNGTTAIPSDVFTVGDTMYLHLMRGVIYQTDHTDFWQSTDNGETWTYLCQFPGDQYGGQFQQKSYAVADDGYCYVLSSVFNRDVVSDLLLHRVPQNQLGVPSAYQPWGYADGVWAWGNYPTSVTASRQWGEICFRAMDGQYAFTWLNMDVLSIRAQVFPLPTSDLFGTPEQTVIVPTAPGSETGNAVASPYGGFVLPGSTFADFNIAVSQWYDDTDYRVMQYRIAGLTT</sequence>
<dbReference type="InterPro" id="IPR025442">
    <property type="entry name" value="DUF4185"/>
</dbReference>
<accession>A0AA90HBL2</accession>
<evidence type="ECO:0000259" key="1">
    <source>
        <dbReference type="Pfam" id="PF13810"/>
    </source>
</evidence>
<dbReference type="PROSITE" id="PS51318">
    <property type="entry name" value="TAT"/>
    <property type="match status" value="1"/>
</dbReference>
<dbReference type="InterPro" id="IPR006311">
    <property type="entry name" value="TAT_signal"/>
</dbReference>
<evidence type="ECO:0000313" key="2">
    <source>
        <dbReference type="EMBL" id="MDI5973819.1"/>
    </source>
</evidence>
<dbReference type="SUPFAM" id="SSF50939">
    <property type="entry name" value="Sialidases"/>
    <property type="match status" value="1"/>
</dbReference>
<dbReference type="Pfam" id="PF13810">
    <property type="entry name" value="DUF4185"/>
    <property type="match status" value="1"/>
</dbReference>
<dbReference type="EMBL" id="JABXJJ020000053">
    <property type="protein sequence ID" value="MDI5973819.1"/>
    <property type="molecule type" value="Genomic_DNA"/>
</dbReference>
<organism evidence="2">
    <name type="scientific">Streptantibioticus silvisoli</name>
    <dbReference type="NCBI Taxonomy" id="2705255"/>
    <lineage>
        <taxon>Bacteria</taxon>
        <taxon>Bacillati</taxon>
        <taxon>Actinomycetota</taxon>
        <taxon>Actinomycetes</taxon>
        <taxon>Kitasatosporales</taxon>
        <taxon>Streptomycetaceae</taxon>
        <taxon>Streptantibioticus</taxon>
    </lineage>
</organism>
<dbReference type="RefSeq" id="WP_271318276.1">
    <property type="nucleotide sequence ID" value="NZ_JABXJJ020000053.1"/>
</dbReference>
<comment type="caution">
    <text evidence="2">The sequence shown here is derived from an EMBL/GenBank/DDBJ whole genome shotgun (WGS) entry which is preliminary data.</text>
</comment>
<protein>
    <submittedName>
        <fullName evidence="2">DUF4185 domain-containing protein</fullName>
    </submittedName>
</protein>
<dbReference type="AlphaFoldDB" id="A0AA90HBL2"/>
<proteinExistence type="predicted"/>